<sequence>MLRGAVGRQRKATSQLCRLLVFSVGGRRLAVKTEEIIGVSAWVGSIPIPSRTPFISAVIRRDQEVFPVCDLAGMLKVRVKGEQRLCLMAKQAGGAMAICIDEEMPVLHSLDAAKIQAYRDKDIHTVGCFTDEFEDVPIISAARLGAVQG</sequence>
<dbReference type="GO" id="GO:0007165">
    <property type="term" value="P:signal transduction"/>
    <property type="evidence" value="ECO:0007669"/>
    <property type="project" value="InterPro"/>
</dbReference>
<dbReference type="InterPro" id="IPR036061">
    <property type="entry name" value="CheW-like_dom_sf"/>
</dbReference>
<protein>
    <submittedName>
        <fullName evidence="2">Putative CheW-like signal transduction protein</fullName>
    </submittedName>
</protein>
<evidence type="ECO:0000259" key="1">
    <source>
        <dbReference type="Pfam" id="PF01584"/>
    </source>
</evidence>
<dbReference type="Gene3D" id="2.30.30.40">
    <property type="entry name" value="SH3 Domains"/>
    <property type="match status" value="1"/>
</dbReference>
<dbReference type="AlphaFoldDB" id="A0A330LB19"/>
<gene>
    <name evidence="2" type="ORF">NITLEN_70050</name>
</gene>
<feature type="domain" description="CheW-like" evidence="1">
    <location>
        <begin position="19"/>
        <end position="118"/>
    </location>
</feature>
<evidence type="ECO:0000313" key="3">
    <source>
        <dbReference type="Proteomes" id="UP000248168"/>
    </source>
</evidence>
<dbReference type="RefSeq" id="WP_121990620.1">
    <property type="nucleotide sequence ID" value="NZ_OUNR01000020.1"/>
</dbReference>
<dbReference type="InParanoid" id="A0A330LB19"/>
<dbReference type="OrthoDB" id="9798456at2"/>
<dbReference type="SUPFAM" id="SSF50341">
    <property type="entry name" value="CheW-like"/>
    <property type="match status" value="1"/>
</dbReference>
<organism evidence="2 3">
    <name type="scientific">Nitrospira lenta</name>
    <dbReference type="NCBI Taxonomy" id="1436998"/>
    <lineage>
        <taxon>Bacteria</taxon>
        <taxon>Pseudomonadati</taxon>
        <taxon>Nitrospirota</taxon>
        <taxon>Nitrospiria</taxon>
        <taxon>Nitrospirales</taxon>
        <taxon>Nitrospiraceae</taxon>
        <taxon>Nitrospira</taxon>
    </lineage>
</organism>
<dbReference type="Gene3D" id="2.40.50.180">
    <property type="entry name" value="CheA-289, Domain 4"/>
    <property type="match status" value="1"/>
</dbReference>
<dbReference type="InterPro" id="IPR002545">
    <property type="entry name" value="CheW-lke_dom"/>
</dbReference>
<evidence type="ECO:0000313" key="2">
    <source>
        <dbReference type="EMBL" id="SPP66460.1"/>
    </source>
</evidence>
<keyword evidence="3" id="KW-1185">Reference proteome</keyword>
<proteinExistence type="predicted"/>
<dbReference type="Pfam" id="PF01584">
    <property type="entry name" value="CheW"/>
    <property type="match status" value="1"/>
</dbReference>
<name>A0A330LB19_9BACT</name>
<dbReference type="GO" id="GO:0006935">
    <property type="term" value="P:chemotaxis"/>
    <property type="evidence" value="ECO:0007669"/>
    <property type="project" value="InterPro"/>
</dbReference>
<dbReference type="EMBL" id="OUNR01000020">
    <property type="protein sequence ID" value="SPP66460.1"/>
    <property type="molecule type" value="Genomic_DNA"/>
</dbReference>
<dbReference type="Proteomes" id="UP000248168">
    <property type="component" value="Unassembled WGS sequence"/>
</dbReference>
<accession>A0A330LB19</accession>
<reference evidence="3" key="1">
    <citation type="submission" date="2018-04" db="EMBL/GenBank/DDBJ databases">
        <authorList>
            <person name="Lucker S."/>
            <person name="Sakoula D."/>
        </authorList>
    </citation>
    <scope>NUCLEOTIDE SEQUENCE [LARGE SCALE GENOMIC DNA]</scope>
</reference>